<keyword evidence="10 11" id="KW-0472">Membrane</keyword>
<dbReference type="eggNOG" id="COG5002">
    <property type="taxonomic scope" value="Bacteria"/>
</dbReference>
<keyword evidence="6 11" id="KW-0812">Transmembrane</keyword>
<dbReference type="CDD" id="cd00075">
    <property type="entry name" value="HATPase"/>
    <property type="match status" value="1"/>
</dbReference>
<dbReference type="FunFam" id="3.30.565.10:FF:000006">
    <property type="entry name" value="Sensor histidine kinase WalK"/>
    <property type="match status" value="1"/>
</dbReference>
<dbReference type="PROSITE" id="PS50109">
    <property type="entry name" value="HIS_KIN"/>
    <property type="match status" value="1"/>
</dbReference>
<evidence type="ECO:0000256" key="6">
    <source>
        <dbReference type="ARBA" id="ARBA00022692"/>
    </source>
</evidence>
<accession>Q01RB1</accession>
<dbReference type="InterPro" id="IPR005467">
    <property type="entry name" value="His_kinase_dom"/>
</dbReference>
<dbReference type="AlphaFoldDB" id="Q01RB1"/>
<dbReference type="InterPro" id="IPR003594">
    <property type="entry name" value="HATPase_dom"/>
</dbReference>
<evidence type="ECO:0000259" key="12">
    <source>
        <dbReference type="PROSITE" id="PS50109"/>
    </source>
</evidence>
<dbReference type="CDD" id="cd00082">
    <property type="entry name" value="HisKA"/>
    <property type="match status" value="1"/>
</dbReference>
<gene>
    <name evidence="14" type="ordered locus">Acid_6896</name>
</gene>
<evidence type="ECO:0000313" key="14">
    <source>
        <dbReference type="EMBL" id="ABJ87809.1"/>
    </source>
</evidence>
<keyword evidence="8 11" id="KW-1133">Transmembrane helix</keyword>
<organism evidence="14">
    <name type="scientific">Solibacter usitatus (strain Ellin6076)</name>
    <dbReference type="NCBI Taxonomy" id="234267"/>
    <lineage>
        <taxon>Bacteria</taxon>
        <taxon>Pseudomonadati</taxon>
        <taxon>Acidobacteriota</taxon>
        <taxon>Terriglobia</taxon>
        <taxon>Bryobacterales</taxon>
        <taxon>Solibacteraceae</taxon>
        <taxon>Candidatus Solibacter</taxon>
    </lineage>
</organism>
<dbReference type="PRINTS" id="PR00344">
    <property type="entry name" value="BCTRLSENSOR"/>
</dbReference>
<dbReference type="PANTHER" id="PTHR45436:SF5">
    <property type="entry name" value="SENSOR HISTIDINE KINASE TRCS"/>
    <property type="match status" value="1"/>
</dbReference>
<feature type="transmembrane region" description="Helical" evidence="11">
    <location>
        <begin position="12"/>
        <end position="32"/>
    </location>
</feature>
<dbReference type="InterPro" id="IPR050428">
    <property type="entry name" value="TCS_sensor_his_kinase"/>
</dbReference>
<proteinExistence type="predicted"/>
<feature type="transmembrane region" description="Helical" evidence="11">
    <location>
        <begin position="163"/>
        <end position="183"/>
    </location>
</feature>
<dbReference type="SUPFAM" id="SSF55874">
    <property type="entry name" value="ATPase domain of HSP90 chaperone/DNA topoisomerase II/histidine kinase"/>
    <property type="match status" value="1"/>
</dbReference>
<dbReference type="PANTHER" id="PTHR45436">
    <property type="entry name" value="SENSOR HISTIDINE KINASE YKOH"/>
    <property type="match status" value="1"/>
</dbReference>
<dbReference type="Gene3D" id="6.10.340.10">
    <property type="match status" value="1"/>
</dbReference>
<keyword evidence="4" id="KW-0597">Phosphoprotein</keyword>
<dbReference type="InterPro" id="IPR036097">
    <property type="entry name" value="HisK_dim/P_sf"/>
</dbReference>
<keyword evidence="7 14" id="KW-0418">Kinase</keyword>
<dbReference type="EMBL" id="CP000473">
    <property type="protein sequence ID" value="ABJ87809.1"/>
    <property type="molecule type" value="Genomic_DNA"/>
</dbReference>
<feature type="domain" description="Histidine kinase" evidence="12">
    <location>
        <begin position="246"/>
        <end position="464"/>
    </location>
</feature>
<dbReference type="eggNOG" id="COG3850">
    <property type="taxonomic scope" value="Bacteria"/>
</dbReference>
<dbReference type="STRING" id="234267.Acid_6896"/>
<dbReference type="KEGG" id="sus:Acid_6896"/>
<sequence length="465" mass="50779" precursor="true">MKTRSIGFRLSAWYFLVFACGVAAFSVAAWFAMRASLYHAIDEALEDRVRGVQTFMEKQISSLSVPEIRDEFREHSVLGPGGDLFQVCDEAGQFLYRSVPLEANNVPVALPGTLSDSRFETQAVQGHMLRFYSQRISVNGKVYTVQVAAPVDEALEALERFRVILAFAAPLLLIAASAGGYWISRRALAPVDEISRAAQRISIENLTDRLQVPQTGDQLQRLSETLNEMLSRLEASVRRMTQFTADASHELRAPVSLIRTTAEVAALKRDRPASEYLEALDGIQEEAERTSQVVDSLMLLARTDSGKEMLDCVPVDACAVVREAAEQGERLAQNRGVEFSIDVPNSSIRIQADAEALRRALLILMDNAAKYTPSGGSIKVAVASRDGFAQASVSDTGIGIASQDMPHLFDRFWRADKARSREQGGAGLGLSIAKWIVDMHGGSISVQSEPGKGSVFTIQVPLTVG</sequence>
<dbReference type="Pfam" id="PF00672">
    <property type="entry name" value="HAMP"/>
    <property type="match status" value="1"/>
</dbReference>
<dbReference type="CDD" id="cd06225">
    <property type="entry name" value="HAMP"/>
    <property type="match status" value="1"/>
</dbReference>
<dbReference type="Gene3D" id="3.30.565.10">
    <property type="entry name" value="Histidine kinase-like ATPase, C-terminal domain"/>
    <property type="match status" value="1"/>
</dbReference>
<dbReference type="EC" id="2.7.13.3" evidence="3"/>
<dbReference type="Gene3D" id="1.10.287.130">
    <property type="match status" value="1"/>
</dbReference>
<evidence type="ECO:0000256" key="8">
    <source>
        <dbReference type="ARBA" id="ARBA00022989"/>
    </source>
</evidence>
<evidence type="ECO:0000256" key="4">
    <source>
        <dbReference type="ARBA" id="ARBA00022553"/>
    </source>
</evidence>
<evidence type="ECO:0000256" key="11">
    <source>
        <dbReference type="SAM" id="Phobius"/>
    </source>
</evidence>
<dbReference type="SUPFAM" id="SSF47384">
    <property type="entry name" value="Homodimeric domain of signal transducing histidine kinase"/>
    <property type="match status" value="1"/>
</dbReference>
<feature type="domain" description="HAMP" evidence="13">
    <location>
        <begin position="185"/>
        <end position="238"/>
    </location>
</feature>
<dbReference type="Pfam" id="PF02518">
    <property type="entry name" value="HATPase_c"/>
    <property type="match status" value="1"/>
</dbReference>
<evidence type="ECO:0000256" key="10">
    <source>
        <dbReference type="ARBA" id="ARBA00023136"/>
    </source>
</evidence>
<evidence type="ECO:0000256" key="2">
    <source>
        <dbReference type="ARBA" id="ARBA00004370"/>
    </source>
</evidence>
<evidence type="ECO:0000256" key="9">
    <source>
        <dbReference type="ARBA" id="ARBA00023012"/>
    </source>
</evidence>
<dbReference type="InParanoid" id="Q01RB1"/>
<dbReference type="HOGENOM" id="CLU_000445_89_6_0"/>
<dbReference type="SMART" id="SM00387">
    <property type="entry name" value="HATPase_c"/>
    <property type="match status" value="1"/>
</dbReference>
<dbReference type="InterPro" id="IPR004358">
    <property type="entry name" value="Sig_transdc_His_kin-like_C"/>
</dbReference>
<protein>
    <recommendedName>
        <fullName evidence="3">histidine kinase</fullName>
        <ecNumber evidence="3">2.7.13.3</ecNumber>
    </recommendedName>
</protein>
<dbReference type="GO" id="GO:0005886">
    <property type="term" value="C:plasma membrane"/>
    <property type="evidence" value="ECO:0007669"/>
    <property type="project" value="TreeGrafter"/>
</dbReference>
<reference evidence="14" key="1">
    <citation type="submission" date="2006-10" db="EMBL/GenBank/DDBJ databases">
        <title>Complete sequence of Solibacter usitatus Ellin6076.</title>
        <authorList>
            <consortium name="US DOE Joint Genome Institute"/>
            <person name="Copeland A."/>
            <person name="Lucas S."/>
            <person name="Lapidus A."/>
            <person name="Barry K."/>
            <person name="Detter J.C."/>
            <person name="Glavina del Rio T."/>
            <person name="Hammon N."/>
            <person name="Israni S."/>
            <person name="Dalin E."/>
            <person name="Tice H."/>
            <person name="Pitluck S."/>
            <person name="Thompson L.S."/>
            <person name="Brettin T."/>
            <person name="Bruce D."/>
            <person name="Han C."/>
            <person name="Tapia R."/>
            <person name="Gilna P."/>
            <person name="Schmutz J."/>
            <person name="Larimer F."/>
            <person name="Land M."/>
            <person name="Hauser L."/>
            <person name="Kyrpides N."/>
            <person name="Mikhailova N."/>
            <person name="Janssen P.H."/>
            <person name="Kuske C.R."/>
            <person name="Richardson P."/>
        </authorList>
    </citation>
    <scope>NUCLEOTIDE SEQUENCE</scope>
    <source>
        <strain evidence="14">Ellin6076</strain>
    </source>
</reference>
<comment type="subcellular location">
    <subcellularLocation>
        <location evidence="2">Membrane</location>
    </subcellularLocation>
</comment>
<evidence type="ECO:0000256" key="5">
    <source>
        <dbReference type="ARBA" id="ARBA00022679"/>
    </source>
</evidence>
<name>Q01RB1_SOLUE</name>
<dbReference type="SUPFAM" id="SSF158472">
    <property type="entry name" value="HAMP domain-like"/>
    <property type="match status" value="1"/>
</dbReference>
<dbReference type="InterPro" id="IPR003660">
    <property type="entry name" value="HAMP_dom"/>
</dbReference>
<dbReference type="Pfam" id="PF00512">
    <property type="entry name" value="HisKA"/>
    <property type="match status" value="1"/>
</dbReference>
<dbReference type="PROSITE" id="PS51257">
    <property type="entry name" value="PROKAR_LIPOPROTEIN"/>
    <property type="match status" value="1"/>
</dbReference>
<dbReference type="SMART" id="SM00388">
    <property type="entry name" value="HisKA"/>
    <property type="match status" value="1"/>
</dbReference>
<dbReference type="InterPro" id="IPR036890">
    <property type="entry name" value="HATPase_C_sf"/>
</dbReference>
<evidence type="ECO:0000256" key="7">
    <source>
        <dbReference type="ARBA" id="ARBA00022777"/>
    </source>
</evidence>
<dbReference type="PROSITE" id="PS50885">
    <property type="entry name" value="HAMP"/>
    <property type="match status" value="1"/>
</dbReference>
<keyword evidence="9" id="KW-0902">Two-component regulatory system</keyword>
<evidence type="ECO:0000256" key="3">
    <source>
        <dbReference type="ARBA" id="ARBA00012438"/>
    </source>
</evidence>
<evidence type="ECO:0000259" key="13">
    <source>
        <dbReference type="PROSITE" id="PS50885"/>
    </source>
</evidence>
<comment type="catalytic activity">
    <reaction evidence="1">
        <text>ATP + protein L-histidine = ADP + protein N-phospho-L-histidine.</text>
        <dbReference type="EC" id="2.7.13.3"/>
    </reaction>
</comment>
<dbReference type="OrthoDB" id="9813151at2"/>
<dbReference type="GO" id="GO:0000155">
    <property type="term" value="F:phosphorelay sensor kinase activity"/>
    <property type="evidence" value="ECO:0007669"/>
    <property type="project" value="InterPro"/>
</dbReference>
<dbReference type="InterPro" id="IPR003661">
    <property type="entry name" value="HisK_dim/P_dom"/>
</dbReference>
<evidence type="ECO:0000256" key="1">
    <source>
        <dbReference type="ARBA" id="ARBA00000085"/>
    </source>
</evidence>
<keyword evidence="5" id="KW-0808">Transferase</keyword>
<dbReference type="SMART" id="SM00304">
    <property type="entry name" value="HAMP"/>
    <property type="match status" value="1"/>
</dbReference>